<dbReference type="EMBL" id="BJUX01000007">
    <property type="protein sequence ID" value="GEK88834.1"/>
    <property type="molecule type" value="Genomic_DNA"/>
</dbReference>
<organism evidence="3 4">
    <name type="scientific">Alkalibacterium putridalgicola</name>
    <dbReference type="NCBI Taxonomy" id="426703"/>
    <lineage>
        <taxon>Bacteria</taxon>
        <taxon>Bacillati</taxon>
        <taxon>Bacillota</taxon>
        <taxon>Bacilli</taxon>
        <taxon>Lactobacillales</taxon>
        <taxon>Carnobacteriaceae</taxon>
        <taxon>Alkalibacterium</taxon>
    </lineage>
</organism>
<dbReference type="Gene3D" id="3.40.190.10">
    <property type="entry name" value="Periplasmic binding protein-like II"/>
    <property type="match status" value="2"/>
</dbReference>
<reference evidence="2 5" key="2">
    <citation type="submission" date="2019-07" db="EMBL/GenBank/DDBJ databases">
        <title>Whole genome shotgun sequence of Alkalibacterium putridalgicola NBRC 103243.</title>
        <authorList>
            <person name="Hosoyama A."/>
            <person name="Uohara A."/>
            <person name="Ohji S."/>
            <person name="Ichikawa N."/>
        </authorList>
    </citation>
    <scope>NUCLEOTIDE SEQUENCE [LARGE SCALE GENOMIC DNA]</scope>
    <source>
        <strain evidence="2 5">NBRC 103243</strain>
    </source>
</reference>
<dbReference type="PANTHER" id="PTHR43649">
    <property type="entry name" value="ARABINOSE-BINDING PROTEIN-RELATED"/>
    <property type="match status" value="1"/>
</dbReference>
<dbReference type="Proteomes" id="UP000198548">
    <property type="component" value="Unassembled WGS sequence"/>
</dbReference>
<dbReference type="RefSeq" id="WP_177165432.1">
    <property type="nucleotide sequence ID" value="NZ_BJUX01000007.1"/>
</dbReference>
<dbReference type="SUPFAM" id="SSF53850">
    <property type="entry name" value="Periplasmic binding protein-like II"/>
    <property type="match status" value="1"/>
</dbReference>
<evidence type="ECO:0000313" key="4">
    <source>
        <dbReference type="Proteomes" id="UP000198548"/>
    </source>
</evidence>
<protein>
    <submittedName>
        <fullName evidence="3">Putative aldouronate transport system substrate-binding protein</fullName>
    </submittedName>
    <submittedName>
        <fullName evidence="2">Sugar ABC transporter substrate-binding protein</fullName>
    </submittedName>
</protein>
<evidence type="ECO:0000256" key="1">
    <source>
        <dbReference type="SAM" id="SignalP"/>
    </source>
</evidence>
<dbReference type="InterPro" id="IPR050490">
    <property type="entry name" value="Bact_solute-bd_prot1"/>
</dbReference>
<dbReference type="EMBL" id="FOBL01000004">
    <property type="protein sequence ID" value="SEL57281.1"/>
    <property type="molecule type" value="Genomic_DNA"/>
</dbReference>
<dbReference type="PROSITE" id="PS51257">
    <property type="entry name" value="PROKAR_LIPOPROTEIN"/>
    <property type="match status" value="1"/>
</dbReference>
<gene>
    <name evidence="2" type="ORF">APU01nite_08730</name>
    <name evidence="3" type="ORF">SAMN04488100_10427</name>
</gene>
<dbReference type="AlphaFoldDB" id="A0A1H7RAK5"/>
<dbReference type="Pfam" id="PF01547">
    <property type="entry name" value="SBP_bac_1"/>
    <property type="match status" value="1"/>
</dbReference>
<keyword evidence="5" id="KW-1185">Reference proteome</keyword>
<evidence type="ECO:0000313" key="3">
    <source>
        <dbReference type="EMBL" id="SEL57281.1"/>
    </source>
</evidence>
<evidence type="ECO:0000313" key="5">
    <source>
        <dbReference type="Proteomes" id="UP000321425"/>
    </source>
</evidence>
<reference evidence="3 4" key="1">
    <citation type="submission" date="2016-10" db="EMBL/GenBank/DDBJ databases">
        <authorList>
            <person name="de Groot N.N."/>
        </authorList>
    </citation>
    <scope>NUCLEOTIDE SEQUENCE [LARGE SCALE GENOMIC DNA]</scope>
    <source>
        <strain evidence="3 4">DSM 19182</strain>
    </source>
</reference>
<dbReference type="PANTHER" id="PTHR43649:SF12">
    <property type="entry name" value="DIACETYLCHITOBIOSE BINDING PROTEIN DASA"/>
    <property type="match status" value="1"/>
</dbReference>
<feature type="signal peptide" evidence="1">
    <location>
        <begin position="1"/>
        <end position="22"/>
    </location>
</feature>
<evidence type="ECO:0000313" key="2">
    <source>
        <dbReference type="EMBL" id="GEK88834.1"/>
    </source>
</evidence>
<dbReference type="Proteomes" id="UP000321425">
    <property type="component" value="Unassembled WGS sequence"/>
</dbReference>
<feature type="chain" id="PRO_5039376137" evidence="1">
    <location>
        <begin position="23"/>
        <end position="559"/>
    </location>
</feature>
<dbReference type="STRING" id="426703.SAMN04488100_10427"/>
<sequence length="559" mass="63791">MKNNLRRFLLTSVTLSGVLLMAACGEDAESTETEEGTGEATEEVAIGSKGAMEDFKVGDTFVATEPLELEILYRDLPAYPLDKEWLFFQELEEKNNVTFETVSVPLSDWEQRLSVTMGAGDLPDYSTDIWAGHETPYVASRSLLPISDYVEYMPHYQSRLENWDGVNEQIENLRHQDGKYYVLPGINENILYEFGLQYNKQVFDEYGVEEPQTWDELKEALTVLRDETGKAPMTLWWQGNATLNFSAGSFDTVGGWGFMDGAMYDEEKDEFVYAPMQQGYKDMITYFSELTKEGLLDIEAMTQDDEMARNKIVNLETFVTSGNVGTMTDVNESLAEAHGAGEYEYVRMPILEGPNGRKFRGGNTNSGMMLNADLAERDDFQAILQFIDWLYYSDEGTEFAHWGVEGVTFEKTDEIVTGYLPTENIQYERFNVDGEENMQEDYGFGNAAFAYAGPAHIRQSVMEEAEFEYQARMNEEVEVILPDPARPLSPVDQEQATLLSTPLKDTVDQYTFRFISGQYDIERWDEFMAELEQQNVDQFMDIVNNAYRENQEILQNAAE</sequence>
<accession>A0A1H7RAK5</accession>
<dbReference type="InterPro" id="IPR006059">
    <property type="entry name" value="SBP"/>
</dbReference>
<name>A0A1H7RAK5_9LACT</name>
<keyword evidence="1" id="KW-0732">Signal</keyword>
<proteinExistence type="predicted"/>